<name>A0A814T5L3_9BILA</name>
<feature type="compositionally biased region" description="Low complexity" evidence="1">
    <location>
        <begin position="23"/>
        <end position="42"/>
    </location>
</feature>
<dbReference type="EMBL" id="CAJNOM010000156">
    <property type="protein sequence ID" value="CAF1154950.1"/>
    <property type="molecule type" value="Genomic_DNA"/>
</dbReference>
<dbReference type="OrthoDB" id="10046651at2759"/>
<comment type="caution">
    <text evidence="2">The sequence shown here is derived from an EMBL/GenBank/DDBJ whole genome shotgun (WGS) entry which is preliminary data.</text>
</comment>
<dbReference type="AlphaFoldDB" id="A0A814T5L3"/>
<keyword evidence="3" id="KW-1185">Reference proteome</keyword>
<feature type="compositionally biased region" description="Pro residues" evidence="1">
    <location>
        <begin position="215"/>
        <end position="232"/>
    </location>
</feature>
<dbReference type="Proteomes" id="UP000663832">
    <property type="component" value="Unassembled WGS sequence"/>
</dbReference>
<proteinExistence type="predicted"/>
<evidence type="ECO:0000313" key="3">
    <source>
        <dbReference type="Proteomes" id="UP000663832"/>
    </source>
</evidence>
<evidence type="ECO:0000256" key="1">
    <source>
        <dbReference type="SAM" id="MobiDB-lite"/>
    </source>
</evidence>
<accession>A0A814T5L3</accession>
<reference evidence="2" key="1">
    <citation type="submission" date="2021-02" db="EMBL/GenBank/DDBJ databases">
        <authorList>
            <person name="Nowell W R."/>
        </authorList>
    </citation>
    <scope>NUCLEOTIDE SEQUENCE</scope>
</reference>
<feature type="compositionally biased region" description="Polar residues" evidence="1">
    <location>
        <begin position="13"/>
        <end position="22"/>
    </location>
</feature>
<sequence length="592" mass="65871">MATANRQYGRRGVTNTTLTNTNIASSSGVAPSSSAGSISTPPRRYVLDVPTGRTNRTRTINRLADEYDDVNTRSRSAGATTYSTVLSTGFNNENGERLSRSDSREYYYRDGASDSSAVSVSRYLEDASIKHLMESNATYTNTAAEDQEVQALTAQATPDIKNYPINVDANPELIVRPNTQRLTYTQDIAVRYLKPGTPPPPGPIIIREIRAPAPQPAPPIILRQRPPPPRTPSPVIIREKPPSRPKSVPTTIIKKVIPPPPPPPRKLIIERLPKLPPKPRPVIIERWLPYHKQKRQVIHERAKPLEPQSRIKNTIIEWRPPEVEVVKHVKKLGVHDADPQRYYSQHGDKLYATEFVQRKLTELGLQEELALMQEQQTSAAKEDIALDQASEYNVRQILNGYGQSSSSRQTYTSNSGQSVMRLVRSASHSGVIDEYGEQQVSYERSPNNSATVMYDGNSYNFDENSTRGGGGGGGGGLLTEEMLLRSHTNNDGKFPTHLLTKLGSQIYDMPSDQVDYANNSRRVTTSTTRYYTGNQGELEGYESTVDETGEAAPHFTDEKYVQIKASDLKNVLANYDVFSSSGQKLEGEQLNF</sequence>
<evidence type="ECO:0000313" key="2">
    <source>
        <dbReference type="EMBL" id="CAF1154950.1"/>
    </source>
</evidence>
<organism evidence="2 3">
    <name type="scientific">Adineta steineri</name>
    <dbReference type="NCBI Taxonomy" id="433720"/>
    <lineage>
        <taxon>Eukaryota</taxon>
        <taxon>Metazoa</taxon>
        <taxon>Spiralia</taxon>
        <taxon>Gnathifera</taxon>
        <taxon>Rotifera</taxon>
        <taxon>Eurotatoria</taxon>
        <taxon>Bdelloidea</taxon>
        <taxon>Adinetida</taxon>
        <taxon>Adinetidae</taxon>
        <taxon>Adineta</taxon>
    </lineage>
</organism>
<protein>
    <submittedName>
        <fullName evidence="2">Uncharacterized protein</fullName>
    </submittedName>
</protein>
<gene>
    <name evidence="2" type="ORF">QVE165_LOCUS23229</name>
</gene>
<feature type="region of interest" description="Disordered" evidence="1">
    <location>
        <begin position="215"/>
        <end position="259"/>
    </location>
</feature>
<feature type="region of interest" description="Disordered" evidence="1">
    <location>
        <begin position="1"/>
        <end position="47"/>
    </location>
</feature>